<dbReference type="AlphaFoldDB" id="D2SAK6"/>
<sequence>MKLEQQHCWADARRIRQPSGPIGQFPAARNCVRPAGHVAQPQLQDDGNGGTEAINLLIEKTRQLAHGFRNFRHYRLRILLIADGTRPYRKRPDPA</sequence>
<dbReference type="eggNOG" id="COG3464">
    <property type="taxonomic scope" value="Bacteria"/>
</dbReference>
<keyword evidence="3" id="KW-1185">Reference proteome</keyword>
<organism evidence="2 3">
    <name type="scientific">Geodermatophilus obscurus (strain ATCC 25078 / DSM 43160 / JCM 3152 / CCUG 61914 / KCC A-0152 / KCTC 9177 / NBRC 13315 / NRRL B-3577 / G-20)</name>
    <dbReference type="NCBI Taxonomy" id="526225"/>
    <lineage>
        <taxon>Bacteria</taxon>
        <taxon>Bacillati</taxon>
        <taxon>Actinomycetota</taxon>
        <taxon>Actinomycetes</taxon>
        <taxon>Geodermatophilales</taxon>
        <taxon>Geodermatophilaceae</taxon>
        <taxon>Geodermatophilus</taxon>
    </lineage>
</organism>
<feature type="domain" description="Transposase IS204/IS1001/IS1096/IS1165 DDE" evidence="1">
    <location>
        <begin position="48"/>
        <end position="78"/>
    </location>
</feature>
<gene>
    <name evidence="2" type="ordered locus">Gobs_1183</name>
</gene>
<dbReference type="Proteomes" id="UP000001382">
    <property type="component" value="Chromosome"/>
</dbReference>
<evidence type="ECO:0000259" key="1">
    <source>
        <dbReference type="Pfam" id="PF01610"/>
    </source>
</evidence>
<proteinExistence type="predicted"/>
<dbReference type="InterPro" id="IPR002560">
    <property type="entry name" value="Transposase_DDE"/>
</dbReference>
<protein>
    <recommendedName>
        <fullName evidence="1">Transposase IS204/IS1001/IS1096/IS1165 DDE domain-containing protein</fullName>
    </recommendedName>
</protein>
<name>D2SAK6_GEOOG</name>
<dbReference type="OrthoDB" id="3255666at2"/>
<dbReference type="EMBL" id="CP001867">
    <property type="protein sequence ID" value="ADB73935.1"/>
    <property type="molecule type" value="Genomic_DNA"/>
</dbReference>
<accession>D2SAK6</accession>
<evidence type="ECO:0000313" key="2">
    <source>
        <dbReference type="EMBL" id="ADB73935.1"/>
    </source>
</evidence>
<dbReference type="HOGENOM" id="CLU_2368846_0_0_11"/>
<dbReference type="KEGG" id="gob:Gobs_1183"/>
<dbReference type="Pfam" id="PF01610">
    <property type="entry name" value="DDE_Tnp_ISL3"/>
    <property type="match status" value="1"/>
</dbReference>
<reference evidence="2 3" key="1">
    <citation type="journal article" date="2010" name="Stand. Genomic Sci.">
        <title>Complete genome sequence of Geodermatophilus obscurus type strain (G-20).</title>
        <authorList>
            <person name="Ivanova N."/>
            <person name="Sikorski J."/>
            <person name="Jando M."/>
            <person name="Munk C."/>
            <person name="Lapidus A."/>
            <person name="Glavina Del Rio T."/>
            <person name="Copeland A."/>
            <person name="Tice H."/>
            <person name="Cheng J.-F."/>
            <person name="Lucas S."/>
            <person name="Chen F."/>
            <person name="Nolan M."/>
            <person name="Bruce D."/>
            <person name="Goodwin L."/>
            <person name="Pitluck S."/>
            <person name="Mavromatis K."/>
            <person name="Mikhailova N."/>
            <person name="Pati A."/>
            <person name="Chen A."/>
            <person name="Palaniappan K."/>
            <person name="Land M."/>
            <person name="Hauser L."/>
            <person name="Chang Y.-J."/>
            <person name="Jeffries C.D."/>
            <person name="Meincke L."/>
            <person name="Brettin T."/>
            <person name="Detter J.C."/>
            <person name="Detter J.C."/>
            <person name="Rohde M."/>
            <person name="Goeker M."/>
            <person name="Bristow J."/>
            <person name="Eisen J.A."/>
            <person name="Markowitz V."/>
            <person name="Hugenholtz P."/>
            <person name="Kyrpides N.C."/>
            <person name="Klenk H.-P."/>
        </authorList>
    </citation>
    <scope>NUCLEOTIDE SEQUENCE [LARGE SCALE GENOMIC DNA]</scope>
    <source>
        <strain evidence="3">ATCC 25078 / DSM 43160 / JCM 3152 / KCC A-0152 / KCTC 9177 / NBRC 13315 / NRRL B-3577 / G-20</strain>
    </source>
</reference>
<evidence type="ECO:0000313" key="3">
    <source>
        <dbReference type="Proteomes" id="UP000001382"/>
    </source>
</evidence>
<reference evidence="3" key="2">
    <citation type="submission" date="2010-01" db="EMBL/GenBank/DDBJ databases">
        <title>The complete genome of Geodermatophilus obscurus DSM 43160.</title>
        <authorList>
            <consortium name="US DOE Joint Genome Institute (JGI-PGF)"/>
            <person name="Lucas S."/>
            <person name="Copeland A."/>
            <person name="Lapidus A."/>
            <person name="Glavina del Rio T."/>
            <person name="Dalin E."/>
            <person name="Tice H."/>
            <person name="Bruce D."/>
            <person name="Goodwin L."/>
            <person name="Pitluck S."/>
            <person name="Kyrpides N."/>
            <person name="Mavromatis K."/>
            <person name="Ivanova N."/>
            <person name="Munk A.C."/>
            <person name="Brettin T."/>
            <person name="Detter J.C."/>
            <person name="Han C."/>
            <person name="Larimer F."/>
            <person name="Land M."/>
            <person name="Hauser L."/>
            <person name="Markowitz V."/>
            <person name="Cheng J.-F."/>
            <person name="Hugenholtz P."/>
            <person name="Woyke T."/>
            <person name="Wu D."/>
            <person name="Jando M."/>
            <person name="Schneider S."/>
            <person name="Klenk H.-P."/>
            <person name="Eisen J.A."/>
        </authorList>
    </citation>
    <scope>NUCLEOTIDE SEQUENCE [LARGE SCALE GENOMIC DNA]</scope>
    <source>
        <strain evidence="3">ATCC 25078 / DSM 43160 / JCM 3152 / KCC A-0152 / KCTC 9177 / NBRC 13315 / NRRL B-3577 / G-20</strain>
    </source>
</reference>